<evidence type="ECO:0000313" key="19">
    <source>
        <dbReference type="EMBL" id="MUP40524.1"/>
    </source>
</evidence>
<dbReference type="SUPFAM" id="SSF75001">
    <property type="entry name" value="Dipeptidyl peptidase I (cathepsin C), exclusion domain"/>
    <property type="match status" value="1"/>
</dbReference>
<keyword evidence="7" id="KW-0645">Protease</keyword>
<keyword evidence="17" id="KW-0732">Signal</keyword>
<accession>A0A646QFX1</accession>
<dbReference type="InterPro" id="IPR025660">
    <property type="entry name" value="Pept_his_AS"/>
</dbReference>
<dbReference type="Pfam" id="PF08773">
    <property type="entry name" value="CathepsinC_exc"/>
    <property type="match status" value="1"/>
</dbReference>
<dbReference type="AlphaFoldDB" id="A0A646QFX1"/>
<evidence type="ECO:0000256" key="16">
    <source>
        <dbReference type="ARBA" id="ARBA00045556"/>
    </source>
</evidence>
<organism evidence="19">
    <name type="scientific">Hemiscolopendra marginata</name>
    <dbReference type="NCBI Taxonomy" id="943146"/>
    <lineage>
        <taxon>Eukaryota</taxon>
        <taxon>Metazoa</taxon>
        <taxon>Ecdysozoa</taxon>
        <taxon>Arthropoda</taxon>
        <taxon>Myriapoda</taxon>
        <taxon>Chilopoda</taxon>
        <taxon>Pleurostigmophora</taxon>
        <taxon>Scolopendromorpha</taxon>
        <taxon>Scolopendridae</taxon>
        <taxon>Hemiscolopendra</taxon>
    </lineage>
</organism>
<feature type="domain" description="Peptidase C1A papain C-terminal" evidence="18">
    <location>
        <begin position="226"/>
        <end position="453"/>
    </location>
</feature>
<keyword evidence="8" id="KW-0378">Hydrolase</keyword>
<evidence type="ECO:0000256" key="3">
    <source>
        <dbReference type="ARBA" id="ARBA00008455"/>
    </source>
</evidence>
<dbReference type="PROSITE" id="PS00639">
    <property type="entry name" value="THIOL_PROTEASE_HIS"/>
    <property type="match status" value="1"/>
</dbReference>
<dbReference type="SUPFAM" id="SSF54001">
    <property type="entry name" value="Cysteine proteinases"/>
    <property type="match status" value="1"/>
</dbReference>
<dbReference type="InterPro" id="IPR036496">
    <property type="entry name" value="CathepsinC_exc_dom_sf"/>
</dbReference>
<evidence type="ECO:0000256" key="8">
    <source>
        <dbReference type="ARBA" id="ARBA00022801"/>
    </source>
</evidence>
<dbReference type="EMBL" id="GHBY01000347">
    <property type="protein sequence ID" value="MUP40524.1"/>
    <property type="molecule type" value="Transcribed_RNA"/>
</dbReference>
<evidence type="ECO:0000256" key="11">
    <source>
        <dbReference type="ARBA" id="ARBA00023214"/>
    </source>
</evidence>
<dbReference type="Pfam" id="PF00112">
    <property type="entry name" value="Peptidase_C1"/>
    <property type="match status" value="1"/>
</dbReference>
<keyword evidence="11" id="KW-0868">Chloride</keyword>
<name>A0A646QFX1_9MYRI</name>
<dbReference type="InterPro" id="IPR000668">
    <property type="entry name" value="Peptidase_C1A_C"/>
</dbReference>
<evidence type="ECO:0000256" key="10">
    <source>
        <dbReference type="ARBA" id="ARBA00023157"/>
    </source>
</evidence>
<evidence type="ECO:0000256" key="14">
    <source>
        <dbReference type="ARBA" id="ARBA00030778"/>
    </source>
</evidence>
<comment type="cofactor">
    <cofactor evidence="2">
        <name>chloride</name>
        <dbReference type="ChEBI" id="CHEBI:17996"/>
    </cofactor>
</comment>
<sequence>MSLSAVVAFSLSVFLFLCPSKILGDTPANCTYDDIQGRWIFYETERSQSSSEDCSKMGPVVYQVKLNLLYPNVALDEFGNKGYWTIIYNQGFEVVVNERKYFAFSLYKQQGQNVTSICDQTFPGWSHDVLVRNWACFNGVKADKIPSKFHTLPSVPGVNSLFRNNKKFIHQLNAHQQSWKATAYPQFEGMKYEDILRMRGGRKSMLSSRPHPAPVTDLVEKMASSLPDSFDWRNVNGVNYVSPVRNQGSCGSCYAFASMGLLEARLRIMTNNTYQGVLSPEDVISCSEYSQGCDGGFPYLIAGKYSQDFGVIPEKCDPYEGHADKCTEKKDCIRHYTSSYGYVGGFYGGCNEPLMRSALVNHGPIAVGFEVYGDFQNYKGGIYHHTGLNDKFNPFELTNHAVLVVGYGVDSTSGEKYWIVKNSWGTSWGEDGYFRIRRATDECGIESLGVEVTPIP</sequence>
<evidence type="ECO:0000259" key="18">
    <source>
        <dbReference type="SMART" id="SM00645"/>
    </source>
</evidence>
<comment type="subunit">
    <text evidence="4">Tetramer of heterotrimers consisting of exclusion domain, heavy- and light chains.</text>
</comment>
<dbReference type="PROSITE" id="PS00139">
    <property type="entry name" value="THIOL_PROTEASE_CYS"/>
    <property type="match status" value="1"/>
</dbReference>
<dbReference type="GO" id="GO:0006508">
    <property type="term" value="P:proteolysis"/>
    <property type="evidence" value="ECO:0007669"/>
    <property type="project" value="UniProtKB-KW"/>
</dbReference>
<evidence type="ECO:0000256" key="15">
    <source>
        <dbReference type="ARBA" id="ARBA00032961"/>
    </source>
</evidence>
<evidence type="ECO:0000256" key="17">
    <source>
        <dbReference type="SAM" id="SignalP"/>
    </source>
</evidence>
<dbReference type="InterPro" id="IPR038765">
    <property type="entry name" value="Papain-like_cys_pep_sf"/>
</dbReference>
<evidence type="ECO:0000256" key="2">
    <source>
        <dbReference type="ARBA" id="ARBA00001923"/>
    </source>
</evidence>
<comment type="similarity">
    <text evidence="3">Belongs to the peptidase C1 family.</text>
</comment>
<dbReference type="Gene3D" id="2.40.128.80">
    <property type="entry name" value="Cathepsin C, exclusion domain"/>
    <property type="match status" value="1"/>
</dbReference>
<feature type="signal peptide" evidence="17">
    <location>
        <begin position="1"/>
        <end position="24"/>
    </location>
</feature>
<dbReference type="InterPro" id="IPR014882">
    <property type="entry name" value="CathepsinC_exc"/>
</dbReference>
<dbReference type="InterPro" id="IPR013128">
    <property type="entry name" value="Peptidase_C1A"/>
</dbReference>
<dbReference type="EC" id="3.4.14.1" evidence="5"/>
<evidence type="ECO:0000256" key="9">
    <source>
        <dbReference type="ARBA" id="ARBA00022807"/>
    </source>
</evidence>
<dbReference type="GO" id="GO:0008234">
    <property type="term" value="F:cysteine-type peptidase activity"/>
    <property type="evidence" value="ECO:0007669"/>
    <property type="project" value="UniProtKB-KW"/>
</dbReference>
<evidence type="ECO:0000256" key="13">
    <source>
        <dbReference type="ARBA" id="ARBA00029779"/>
    </source>
</evidence>
<feature type="chain" id="PRO_5024843610" description="Dipeptidyl peptidase 1" evidence="17">
    <location>
        <begin position="25"/>
        <end position="456"/>
    </location>
</feature>
<comment type="function">
    <text evidence="16">Thiol protease. Has dipeptidylpeptidase activity. Active against a broad range of dipeptide substrates composed of both polar and hydrophobic amino acids. Proline cannot occupy the P1 position and arginine cannot occupy the P2 position of the substrate. Can act as both an exopeptidase and endopeptidase. Activates serine proteases such as elastase, cathepsin G and granzymes A and B.</text>
</comment>
<evidence type="ECO:0000256" key="5">
    <source>
        <dbReference type="ARBA" id="ARBA00012059"/>
    </source>
</evidence>
<dbReference type="FunFam" id="2.40.128.80:FF:000003">
    <property type="entry name" value="Cathepsin C"/>
    <property type="match status" value="1"/>
</dbReference>
<evidence type="ECO:0000256" key="7">
    <source>
        <dbReference type="ARBA" id="ARBA00022670"/>
    </source>
</evidence>
<dbReference type="Gene3D" id="3.90.70.10">
    <property type="entry name" value="Cysteine proteinases"/>
    <property type="match status" value="1"/>
</dbReference>
<dbReference type="SMART" id="SM00645">
    <property type="entry name" value="Pept_C1"/>
    <property type="match status" value="1"/>
</dbReference>
<dbReference type="PRINTS" id="PR00705">
    <property type="entry name" value="PAPAIN"/>
</dbReference>
<evidence type="ECO:0000256" key="1">
    <source>
        <dbReference type="ARBA" id="ARBA00000738"/>
    </source>
</evidence>
<evidence type="ECO:0000256" key="12">
    <source>
        <dbReference type="ARBA" id="ARBA00029762"/>
    </source>
</evidence>
<protein>
    <recommendedName>
        <fullName evidence="6">Dipeptidyl peptidase 1</fullName>
        <ecNumber evidence="5">3.4.14.1</ecNumber>
    </recommendedName>
    <alternativeName>
        <fullName evidence="13">Cathepsin C</fullName>
    </alternativeName>
    <alternativeName>
        <fullName evidence="12">Cathepsin J</fullName>
    </alternativeName>
    <alternativeName>
        <fullName evidence="15">Dipeptidyl peptidase I</fullName>
    </alternativeName>
    <alternativeName>
        <fullName evidence="14">Dipeptidyl transferase</fullName>
    </alternativeName>
</protein>
<keyword evidence="9" id="KW-0788">Thiol protease</keyword>
<reference evidence="19" key="1">
    <citation type="submission" date="2018-11" db="EMBL/GenBank/DDBJ databases">
        <title>Venom-gland transcriptomics and venom proteomics of the Florida green centipede (Hemiscolopendra marginata) reveal sex-based variation in a centipede venom.</title>
        <authorList>
            <person name="Nystrom G.S."/>
            <person name="Ward M.J."/>
            <person name="Ellsworth S.A."/>
            <person name="Rokyta D.R."/>
        </authorList>
    </citation>
    <scope>NUCLEOTIDE SEQUENCE</scope>
    <source>
        <tissue evidence="19">Venom gland</tissue>
    </source>
</reference>
<proteinExistence type="inferred from homology"/>
<evidence type="ECO:0000256" key="4">
    <source>
        <dbReference type="ARBA" id="ARBA00011610"/>
    </source>
</evidence>
<dbReference type="InterPro" id="IPR025661">
    <property type="entry name" value="Pept_asp_AS"/>
</dbReference>
<comment type="catalytic activity">
    <reaction evidence="1">
        <text>Release of an N-terminal dipeptide, Xaa-Yaa-|-Zaa-, except when Xaa is Arg or Lys, or Yaa or Zaa is Pro.</text>
        <dbReference type="EC" id="3.4.14.1"/>
    </reaction>
</comment>
<dbReference type="PANTHER" id="PTHR12411">
    <property type="entry name" value="CYSTEINE PROTEASE FAMILY C1-RELATED"/>
    <property type="match status" value="1"/>
</dbReference>
<dbReference type="InterPro" id="IPR000169">
    <property type="entry name" value="Pept_cys_AS"/>
</dbReference>
<keyword evidence="10" id="KW-1015">Disulfide bond</keyword>
<dbReference type="PROSITE" id="PS00640">
    <property type="entry name" value="THIOL_PROTEASE_ASN"/>
    <property type="match status" value="1"/>
</dbReference>
<evidence type="ECO:0000256" key="6">
    <source>
        <dbReference type="ARBA" id="ARBA00014709"/>
    </source>
</evidence>
<dbReference type="GO" id="GO:0008239">
    <property type="term" value="F:dipeptidyl-peptidase activity"/>
    <property type="evidence" value="ECO:0007669"/>
    <property type="project" value="UniProtKB-EC"/>
</dbReference>